<comment type="caution">
    <text evidence="1">The sequence shown here is derived from an EMBL/GenBank/DDBJ whole genome shotgun (WGS) entry which is preliminary data.</text>
</comment>
<organism evidence="1">
    <name type="scientific">bioreactor metagenome</name>
    <dbReference type="NCBI Taxonomy" id="1076179"/>
    <lineage>
        <taxon>unclassified sequences</taxon>
        <taxon>metagenomes</taxon>
        <taxon>ecological metagenomes</taxon>
    </lineage>
</organism>
<gene>
    <name evidence="1" type="ORF">SDC9_200359</name>
</gene>
<reference evidence="1" key="1">
    <citation type="submission" date="2019-08" db="EMBL/GenBank/DDBJ databases">
        <authorList>
            <person name="Kucharzyk K."/>
            <person name="Murdoch R.W."/>
            <person name="Higgins S."/>
            <person name="Loffler F."/>
        </authorList>
    </citation>
    <scope>NUCLEOTIDE SEQUENCE</scope>
</reference>
<proteinExistence type="predicted"/>
<dbReference type="EMBL" id="VSSQ01119053">
    <property type="protein sequence ID" value="MPN52697.1"/>
    <property type="molecule type" value="Genomic_DNA"/>
</dbReference>
<evidence type="ECO:0000313" key="1">
    <source>
        <dbReference type="EMBL" id="MPN52697.1"/>
    </source>
</evidence>
<protein>
    <submittedName>
        <fullName evidence="1">Uncharacterized protein</fullName>
    </submittedName>
</protein>
<accession>A0A645IN59</accession>
<name>A0A645IN59_9ZZZZ</name>
<dbReference type="AlphaFoldDB" id="A0A645IN59"/>
<sequence length="67" mass="7944">MHDCAFIKARLDLSARNRFTIMDVFEVPVFRHAKQVARMLCLERKNLILKINHIASFPELKRQKTAY</sequence>